<keyword evidence="4" id="KW-0010">Activator</keyword>
<organism evidence="7 8">
    <name type="scientific">Kribbella karoonensis</name>
    <dbReference type="NCBI Taxonomy" id="324851"/>
    <lineage>
        <taxon>Bacteria</taxon>
        <taxon>Bacillati</taxon>
        <taxon>Actinomycetota</taxon>
        <taxon>Actinomycetes</taxon>
        <taxon>Propionibacteriales</taxon>
        <taxon>Kribbellaceae</taxon>
        <taxon>Kribbella</taxon>
    </lineage>
</organism>
<evidence type="ECO:0000256" key="2">
    <source>
        <dbReference type="ARBA" id="ARBA00023015"/>
    </source>
</evidence>
<name>A0ABP4PUC4_9ACTN</name>
<dbReference type="InterPro" id="IPR050176">
    <property type="entry name" value="LTTR"/>
</dbReference>
<keyword evidence="3" id="KW-0238">DNA-binding</keyword>
<dbReference type="InterPro" id="IPR005119">
    <property type="entry name" value="LysR_subst-bd"/>
</dbReference>
<evidence type="ECO:0000259" key="6">
    <source>
        <dbReference type="PROSITE" id="PS50931"/>
    </source>
</evidence>
<sequence>MQFDSVQLETFVAVLDEGSFDAAARRLSVTPSAISQRIKALESRLGQVVVMRGKPARATAAGEALLRHARQVALLEVEAIAAVRGTVDAQRIPIAVNADSLNNWFLPAMLDLSRTHDARFLVHQEDEEHSAEYLRNGTVLAAVTADPRPVQGCRVVPLGKMRYLPLATPEYAERWLAGKPLPEALSEAPIVIFNEKDVLQHRLLRKVTRRKLDPPAHAIPASAPFHEAVRIGLGWGMIEDQLAGPELAAGRMVSVAPGKYIDVPLYWQHWKLESGILDALTAAVLRAADAGLRTSAGRSRSRP</sequence>
<protein>
    <submittedName>
        <fullName evidence="7">LysR family transcriptional regulator ArgP</fullName>
    </submittedName>
</protein>
<dbReference type="InterPro" id="IPR036390">
    <property type="entry name" value="WH_DNA-bd_sf"/>
</dbReference>
<dbReference type="NCBIfam" id="NF002964">
    <property type="entry name" value="PRK03635.1"/>
    <property type="match status" value="1"/>
</dbReference>
<keyword evidence="8" id="KW-1185">Reference proteome</keyword>
<evidence type="ECO:0000256" key="1">
    <source>
        <dbReference type="ARBA" id="ARBA00009437"/>
    </source>
</evidence>
<evidence type="ECO:0000313" key="7">
    <source>
        <dbReference type="EMBL" id="GAA1591314.1"/>
    </source>
</evidence>
<dbReference type="RefSeq" id="WP_344193895.1">
    <property type="nucleotide sequence ID" value="NZ_BAAAND010000007.1"/>
</dbReference>
<evidence type="ECO:0000313" key="8">
    <source>
        <dbReference type="Proteomes" id="UP001500190"/>
    </source>
</evidence>
<evidence type="ECO:0000256" key="4">
    <source>
        <dbReference type="ARBA" id="ARBA00023159"/>
    </source>
</evidence>
<dbReference type="PANTHER" id="PTHR30579">
    <property type="entry name" value="TRANSCRIPTIONAL REGULATOR"/>
    <property type="match status" value="1"/>
</dbReference>
<accession>A0ABP4PUC4</accession>
<comment type="similarity">
    <text evidence="1">Belongs to the LysR transcriptional regulatory family.</text>
</comment>
<comment type="caution">
    <text evidence="7">The sequence shown here is derived from an EMBL/GenBank/DDBJ whole genome shotgun (WGS) entry which is preliminary data.</text>
</comment>
<dbReference type="Pfam" id="PF00126">
    <property type="entry name" value="HTH_1"/>
    <property type="match status" value="1"/>
</dbReference>
<dbReference type="InterPro" id="IPR036388">
    <property type="entry name" value="WH-like_DNA-bd_sf"/>
</dbReference>
<evidence type="ECO:0000256" key="3">
    <source>
        <dbReference type="ARBA" id="ARBA00023125"/>
    </source>
</evidence>
<keyword evidence="2" id="KW-0805">Transcription regulation</keyword>
<dbReference type="InterPro" id="IPR000847">
    <property type="entry name" value="LysR_HTH_N"/>
</dbReference>
<gene>
    <name evidence="7" type="ORF">GCM10009742_42490</name>
</gene>
<dbReference type="EMBL" id="BAAAND010000007">
    <property type="protein sequence ID" value="GAA1591314.1"/>
    <property type="molecule type" value="Genomic_DNA"/>
</dbReference>
<keyword evidence="5" id="KW-0804">Transcription</keyword>
<dbReference type="NCBIfam" id="NF009888">
    <property type="entry name" value="PRK13348.1"/>
    <property type="match status" value="1"/>
</dbReference>
<dbReference type="SUPFAM" id="SSF46785">
    <property type="entry name" value="Winged helix' DNA-binding domain"/>
    <property type="match status" value="1"/>
</dbReference>
<dbReference type="SUPFAM" id="SSF53850">
    <property type="entry name" value="Periplasmic binding protein-like II"/>
    <property type="match status" value="1"/>
</dbReference>
<dbReference type="InterPro" id="IPR017685">
    <property type="entry name" value="ArgP"/>
</dbReference>
<dbReference type="NCBIfam" id="TIGR03298">
    <property type="entry name" value="argP"/>
    <property type="match status" value="1"/>
</dbReference>
<proteinExistence type="inferred from homology"/>
<dbReference type="Pfam" id="PF03466">
    <property type="entry name" value="LysR_substrate"/>
    <property type="match status" value="1"/>
</dbReference>
<dbReference type="PANTHER" id="PTHR30579:SF2">
    <property type="entry name" value="HTH-TYPE TRANSCRIPTIONAL REGULATOR ARGP"/>
    <property type="match status" value="1"/>
</dbReference>
<dbReference type="Gene3D" id="1.10.10.10">
    <property type="entry name" value="Winged helix-like DNA-binding domain superfamily/Winged helix DNA-binding domain"/>
    <property type="match status" value="1"/>
</dbReference>
<evidence type="ECO:0000256" key="5">
    <source>
        <dbReference type="ARBA" id="ARBA00023163"/>
    </source>
</evidence>
<reference evidence="8" key="1">
    <citation type="journal article" date="2019" name="Int. J. Syst. Evol. Microbiol.">
        <title>The Global Catalogue of Microorganisms (GCM) 10K type strain sequencing project: providing services to taxonomists for standard genome sequencing and annotation.</title>
        <authorList>
            <consortium name="The Broad Institute Genomics Platform"/>
            <consortium name="The Broad Institute Genome Sequencing Center for Infectious Disease"/>
            <person name="Wu L."/>
            <person name="Ma J."/>
        </authorList>
    </citation>
    <scope>NUCLEOTIDE SEQUENCE [LARGE SCALE GENOMIC DNA]</scope>
    <source>
        <strain evidence="8">JCM 14304</strain>
    </source>
</reference>
<dbReference type="Gene3D" id="3.40.190.290">
    <property type="match status" value="1"/>
</dbReference>
<dbReference type="Proteomes" id="UP001500190">
    <property type="component" value="Unassembled WGS sequence"/>
</dbReference>
<feature type="domain" description="HTH lysR-type" evidence="6">
    <location>
        <begin position="1"/>
        <end position="59"/>
    </location>
</feature>
<dbReference type="PROSITE" id="PS50931">
    <property type="entry name" value="HTH_LYSR"/>
    <property type="match status" value="1"/>
</dbReference>